<comment type="subcellular location">
    <subcellularLocation>
        <location evidence="1">Cell membrane</location>
        <topology evidence="1">Multi-pass membrane protein</topology>
    </subcellularLocation>
</comment>
<dbReference type="EMBL" id="FOWR01000005">
    <property type="protein sequence ID" value="SFO96665.1"/>
    <property type="molecule type" value="Genomic_DNA"/>
</dbReference>
<dbReference type="InterPro" id="IPR037294">
    <property type="entry name" value="ABC_BtuC-like"/>
</dbReference>
<keyword evidence="7 8" id="KW-0472">Membrane</keyword>
<organism evidence="9 10">
    <name type="scientific">Enterovibrio norvegicus DSM 15893</name>
    <dbReference type="NCBI Taxonomy" id="1121869"/>
    <lineage>
        <taxon>Bacteria</taxon>
        <taxon>Pseudomonadati</taxon>
        <taxon>Pseudomonadota</taxon>
        <taxon>Gammaproteobacteria</taxon>
        <taxon>Vibrionales</taxon>
        <taxon>Vibrionaceae</taxon>
        <taxon>Enterovibrio</taxon>
    </lineage>
</organism>
<comment type="similarity">
    <text evidence="2">Belongs to the binding-protein-dependent transport system permease family. FecCD subfamily.</text>
</comment>
<feature type="transmembrane region" description="Helical" evidence="8">
    <location>
        <begin position="160"/>
        <end position="184"/>
    </location>
</feature>
<dbReference type="AlphaFoldDB" id="A0A1I5LHJ2"/>
<feature type="transmembrane region" description="Helical" evidence="8">
    <location>
        <begin position="132"/>
        <end position="153"/>
    </location>
</feature>
<feature type="transmembrane region" description="Helical" evidence="8">
    <location>
        <begin position="204"/>
        <end position="224"/>
    </location>
</feature>
<feature type="transmembrane region" description="Helical" evidence="8">
    <location>
        <begin position="323"/>
        <end position="341"/>
    </location>
</feature>
<sequence>MSHPTSTLPKGMSHPLRMFRRRQFLVVTVCFALIFFSGLASLMTGEVYFSASQVATAFLQPSDSLSTFLVIELRLPRFLIALFVGATLGMAGNIVQSITRNPLGSPDLMGVSAGASFAIVVCMAWSTLPPLALLSVGTIGGFSAGFVTFLIAWKTRLDPLHLTLSGMCISLFFNAAIVVVLITAKADANGIYFWLTGSLMDRTWQHAVLLIPFAFIGLLLGVVFSKPLNLLMLEDITCESLGFPVHVWRVTLGFIAVVLTAATVSVAGPISFVGLIAPHITRLTLHNKRHIQCVDHRQRLPISALIGAALVCVADTLAKLHNVPVGILCVLVGGPLFVYLIKKKVE</sequence>
<feature type="transmembrane region" description="Helical" evidence="8">
    <location>
        <begin position="107"/>
        <end position="126"/>
    </location>
</feature>
<evidence type="ECO:0000313" key="9">
    <source>
        <dbReference type="EMBL" id="SFO96665.1"/>
    </source>
</evidence>
<protein>
    <submittedName>
        <fullName evidence="9">Iron complex transport system permease protein</fullName>
    </submittedName>
</protein>
<keyword evidence="3" id="KW-0813">Transport</keyword>
<keyword evidence="5 8" id="KW-0812">Transmembrane</keyword>
<dbReference type="GO" id="GO:0022857">
    <property type="term" value="F:transmembrane transporter activity"/>
    <property type="evidence" value="ECO:0007669"/>
    <property type="project" value="InterPro"/>
</dbReference>
<dbReference type="CDD" id="cd06550">
    <property type="entry name" value="TM_ABC_iron-siderophores_like"/>
    <property type="match status" value="1"/>
</dbReference>
<evidence type="ECO:0000256" key="3">
    <source>
        <dbReference type="ARBA" id="ARBA00022448"/>
    </source>
</evidence>
<dbReference type="RefSeq" id="WP_241810495.1">
    <property type="nucleotide sequence ID" value="NZ_FOWR01000005.1"/>
</dbReference>
<dbReference type="GeneID" id="35872523"/>
<evidence type="ECO:0000256" key="6">
    <source>
        <dbReference type="ARBA" id="ARBA00022989"/>
    </source>
</evidence>
<evidence type="ECO:0000256" key="5">
    <source>
        <dbReference type="ARBA" id="ARBA00022692"/>
    </source>
</evidence>
<evidence type="ECO:0000256" key="8">
    <source>
        <dbReference type="SAM" id="Phobius"/>
    </source>
</evidence>
<dbReference type="Pfam" id="PF01032">
    <property type="entry name" value="FecCD"/>
    <property type="match status" value="1"/>
</dbReference>
<evidence type="ECO:0000256" key="1">
    <source>
        <dbReference type="ARBA" id="ARBA00004651"/>
    </source>
</evidence>
<dbReference type="STRING" id="1121869.SAMN03084138_00989"/>
<feature type="transmembrane region" description="Helical" evidence="8">
    <location>
        <begin position="254"/>
        <end position="278"/>
    </location>
</feature>
<evidence type="ECO:0000256" key="2">
    <source>
        <dbReference type="ARBA" id="ARBA00007935"/>
    </source>
</evidence>
<dbReference type="InterPro" id="IPR000522">
    <property type="entry name" value="ABC_transptr_permease_BtuC"/>
</dbReference>
<dbReference type="GO" id="GO:0005886">
    <property type="term" value="C:plasma membrane"/>
    <property type="evidence" value="ECO:0007669"/>
    <property type="project" value="UniProtKB-SubCell"/>
</dbReference>
<gene>
    <name evidence="9" type="ORF">SAMN03084138_00989</name>
</gene>
<name>A0A1I5LHJ2_9GAMM</name>
<proteinExistence type="inferred from homology"/>
<dbReference type="Gene3D" id="1.10.3470.10">
    <property type="entry name" value="ABC transporter involved in vitamin B12 uptake, BtuC"/>
    <property type="match status" value="1"/>
</dbReference>
<feature type="transmembrane region" description="Helical" evidence="8">
    <location>
        <begin position="73"/>
        <end position="95"/>
    </location>
</feature>
<accession>A0A1I5LHJ2</accession>
<dbReference type="SUPFAM" id="SSF81345">
    <property type="entry name" value="ABC transporter involved in vitamin B12 uptake, BtuC"/>
    <property type="match status" value="1"/>
</dbReference>
<dbReference type="PANTHER" id="PTHR30472:SF24">
    <property type="entry name" value="FERRIC ENTEROBACTIN TRANSPORT SYSTEM PERMEASE PROTEIN FEPG"/>
    <property type="match status" value="1"/>
</dbReference>
<dbReference type="GO" id="GO:0033214">
    <property type="term" value="P:siderophore-iron import into cell"/>
    <property type="evidence" value="ECO:0007669"/>
    <property type="project" value="TreeGrafter"/>
</dbReference>
<keyword evidence="6 8" id="KW-1133">Transmembrane helix</keyword>
<evidence type="ECO:0000256" key="4">
    <source>
        <dbReference type="ARBA" id="ARBA00022475"/>
    </source>
</evidence>
<dbReference type="Proteomes" id="UP000182692">
    <property type="component" value="Unassembled WGS sequence"/>
</dbReference>
<evidence type="ECO:0000313" key="10">
    <source>
        <dbReference type="Proteomes" id="UP000182692"/>
    </source>
</evidence>
<evidence type="ECO:0000256" key="7">
    <source>
        <dbReference type="ARBA" id="ARBA00023136"/>
    </source>
</evidence>
<reference evidence="9 10" key="1">
    <citation type="submission" date="2016-10" db="EMBL/GenBank/DDBJ databases">
        <authorList>
            <person name="de Groot N.N."/>
        </authorList>
    </citation>
    <scope>NUCLEOTIDE SEQUENCE [LARGE SCALE GENOMIC DNA]</scope>
    <source>
        <strain evidence="9 10">DSM 15893</strain>
    </source>
</reference>
<dbReference type="PANTHER" id="PTHR30472">
    <property type="entry name" value="FERRIC ENTEROBACTIN TRANSPORT SYSTEM PERMEASE PROTEIN"/>
    <property type="match status" value="1"/>
</dbReference>
<keyword evidence="4" id="KW-1003">Cell membrane</keyword>